<accession>A0ABR0TPP2</accession>
<comment type="function">
    <text evidence="1 12">DNA-dependent RNA polymerase catalyzes the transcription of DNA into RNA using the four ribonucleoside triphosphates as substrates.</text>
</comment>
<dbReference type="PANTHER" id="PTHR10102:SF0">
    <property type="entry name" value="DNA-DIRECTED RNA POLYMERASE, MITOCHONDRIAL"/>
    <property type="match status" value="1"/>
</dbReference>
<dbReference type="SUPFAM" id="SSF56672">
    <property type="entry name" value="DNA/RNA polymerases"/>
    <property type="match status" value="1"/>
</dbReference>
<dbReference type="EMBL" id="JASGXD010000004">
    <property type="protein sequence ID" value="KAK6006413.1"/>
    <property type="molecule type" value="Genomic_DNA"/>
</dbReference>
<dbReference type="PROSITE" id="PS50294">
    <property type="entry name" value="WD_REPEATS_REGION"/>
    <property type="match status" value="4"/>
</dbReference>
<dbReference type="SMART" id="SM00320">
    <property type="entry name" value="WD40"/>
    <property type="match status" value="5"/>
</dbReference>
<evidence type="ECO:0000256" key="8">
    <source>
        <dbReference type="ARBA" id="ARBA00022737"/>
    </source>
</evidence>
<feature type="region of interest" description="Disordered" evidence="14">
    <location>
        <begin position="260"/>
        <end position="294"/>
    </location>
</feature>
<keyword evidence="5 11" id="KW-0853">WD repeat</keyword>
<dbReference type="PROSITE" id="PS50082">
    <property type="entry name" value="WD_REPEATS_2"/>
    <property type="match status" value="5"/>
</dbReference>
<keyword evidence="4 12" id="KW-0240">DNA-directed RNA polymerase</keyword>
<feature type="compositionally biased region" description="Acidic residues" evidence="14">
    <location>
        <begin position="406"/>
        <end position="419"/>
    </location>
</feature>
<dbReference type="InterPro" id="IPR001680">
    <property type="entry name" value="WD40_rpt"/>
</dbReference>
<dbReference type="InterPro" id="IPR037159">
    <property type="entry name" value="RNA_POL_N_sf"/>
</dbReference>
<dbReference type="Gene3D" id="2.130.10.10">
    <property type="entry name" value="YVTN repeat-like/Quinoprotein amine dehydrogenase"/>
    <property type="match status" value="2"/>
</dbReference>
<evidence type="ECO:0000313" key="17">
    <source>
        <dbReference type="Proteomes" id="UP001341245"/>
    </source>
</evidence>
<dbReference type="Gene3D" id="1.10.1320.10">
    <property type="entry name" value="DNA-directed RNA polymerase, N-terminal domain"/>
    <property type="match status" value="1"/>
</dbReference>
<proteinExistence type="inferred from homology"/>
<feature type="region of interest" description="Disordered" evidence="14">
    <location>
        <begin position="107"/>
        <end position="151"/>
    </location>
</feature>
<feature type="repeat" description="WD" evidence="11">
    <location>
        <begin position="353"/>
        <end position="392"/>
    </location>
</feature>
<dbReference type="InterPro" id="IPR043502">
    <property type="entry name" value="DNA/RNA_pol_sf"/>
</dbReference>
<evidence type="ECO:0000256" key="1">
    <source>
        <dbReference type="ARBA" id="ARBA00004026"/>
    </source>
</evidence>
<comment type="caution">
    <text evidence="16">The sequence shown here is derived from an EMBL/GenBank/DDBJ whole genome shotgun (WGS) entry which is preliminary data.</text>
</comment>
<feature type="compositionally biased region" description="Low complexity" evidence="14">
    <location>
        <begin position="1692"/>
        <end position="1703"/>
    </location>
</feature>
<dbReference type="InterPro" id="IPR019775">
    <property type="entry name" value="WD40_repeat_CS"/>
</dbReference>
<dbReference type="Pfam" id="PF14700">
    <property type="entry name" value="RPOL_N"/>
    <property type="match status" value="1"/>
</dbReference>
<dbReference type="InterPro" id="IPR029262">
    <property type="entry name" value="RPOL_N"/>
</dbReference>
<feature type="repeat" description="WD" evidence="11">
    <location>
        <begin position="536"/>
        <end position="558"/>
    </location>
</feature>
<evidence type="ECO:0000256" key="2">
    <source>
        <dbReference type="ARBA" id="ARBA00009493"/>
    </source>
</evidence>
<evidence type="ECO:0000256" key="7">
    <source>
        <dbReference type="ARBA" id="ARBA00022695"/>
    </source>
</evidence>
<feature type="compositionally biased region" description="Basic residues" evidence="14">
    <location>
        <begin position="283"/>
        <end position="294"/>
    </location>
</feature>
<dbReference type="PRINTS" id="PR00320">
    <property type="entry name" value="GPROTEINBRPT"/>
</dbReference>
<evidence type="ECO:0000313" key="16">
    <source>
        <dbReference type="EMBL" id="KAK6006413.1"/>
    </source>
</evidence>
<keyword evidence="9 12" id="KW-0804">Transcription</keyword>
<dbReference type="InterPro" id="IPR002092">
    <property type="entry name" value="DNA-dir_Rpol_phage-type"/>
</dbReference>
<evidence type="ECO:0000256" key="11">
    <source>
        <dbReference type="PROSITE-ProRule" id="PRU00221"/>
    </source>
</evidence>
<comment type="catalytic activity">
    <reaction evidence="10 12">
        <text>RNA(n) + a ribonucleoside 5'-triphosphate = RNA(n+1) + diphosphate</text>
        <dbReference type="Rhea" id="RHEA:21248"/>
        <dbReference type="Rhea" id="RHEA-COMP:14527"/>
        <dbReference type="Rhea" id="RHEA-COMP:17342"/>
        <dbReference type="ChEBI" id="CHEBI:33019"/>
        <dbReference type="ChEBI" id="CHEBI:61557"/>
        <dbReference type="ChEBI" id="CHEBI:140395"/>
        <dbReference type="EC" id="2.7.7.6"/>
    </reaction>
</comment>
<dbReference type="PROSITE" id="PS00900">
    <property type="entry name" value="RNA_POL_PHAGE_1"/>
    <property type="match status" value="1"/>
</dbReference>
<dbReference type="InterPro" id="IPR036322">
    <property type="entry name" value="WD40_repeat_dom_sf"/>
</dbReference>
<keyword evidence="8" id="KW-0677">Repeat</keyword>
<dbReference type="InterPro" id="IPR020472">
    <property type="entry name" value="WD40_PAC1"/>
</dbReference>
<dbReference type="SMART" id="SM01311">
    <property type="entry name" value="RPOL_N"/>
    <property type="match status" value="1"/>
</dbReference>
<feature type="domain" description="DNA-directed RNA polymerase N-terminal" evidence="15">
    <location>
        <begin position="996"/>
        <end position="1309"/>
    </location>
</feature>
<keyword evidence="7 12" id="KW-0548">Nucleotidyltransferase</keyword>
<reference evidence="16 17" key="1">
    <citation type="submission" date="2023-11" db="EMBL/GenBank/DDBJ databases">
        <title>Draft genome sequence and annotation of the polyextremotolerant black yeast-like fungus Aureobasidium pullulans NRRL 62042.</title>
        <authorList>
            <person name="Dielentheis-Frenken M.R.E."/>
            <person name="Wibberg D."/>
            <person name="Blank L.M."/>
            <person name="Tiso T."/>
        </authorList>
    </citation>
    <scope>NUCLEOTIDE SEQUENCE [LARGE SCALE GENOMIC DNA]</scope>
    <source>
        <strain evidence="16 17">NRRL 62042</strain>
    </source>
</reference>
<dbReference type="InterPro" id="IPR015943">
    <property type="entry name" value="WD40/YVTN_repeat-like_dom_sf"/>
</dbReference>
<feature type="region of interest" description="Disordered" evidence="14">
    <location>
        <begin position="405"/>
        <end position="426"/>
    </location>
</feature>
<comment type="similarity">
    <text evidence="2 12">Belongs to the phage and mitochondrial RNA polymerase family.</text>
</comment>
<protein>
    <recommendedName>
        <fullName evidence="3 12">DNA-directed RNA polymerase</fullName>
        <ecNumber evidence="3 12">2.7.7.6</ecNumber>
    </recommendedName>
</protein>
<dbReference type="EC" id="2.7.7.6" evidence="3 12"/>
<dbReference type="CDD" id="cd00200">
    <property type="entry name" value="WD40"/>
    <property type="match status" value="1"/>
</dbReference>
<evidence type="ECO:0000256" key="4">
    <source>
        <dbReference type="ARBA" id="ARBA00022478"/>
    </source>
</evidence>
<feature type="region of interest" description="Disordered" evidence="14">
    <location>
        <begin position="1942"/>
        <end position="1967"/>
    </location>
</feature>
<dbReference type="PROSITE" id="PS00489">
    <property type="entry name" value="RNA_POL_PHAGE_2"/>
    <property type="match status" value="1"/>
</dbReference>
<feature type="coiled-coil region" evidence="13">
    <location>
        <begin position="201"/>
        <end position="235"/>
    </location>
</feature>
<dbReference type="Pfam" id="PF00400">
    <property type="entry name" value="WD40"/>
    <property type="match status" value="4"/>
</dbReference>
<evidence type="ECO:0000256" key="14">
    <source>
        <dbReference type="SAM" id="MobiDB-lite"/>
    </source>
</evidence>
<dbReference type="Pfam" id="PF00940">
    <property type="entry name" value="RNA_pol"/>
    <property type="match status" value="1"/>
</dbReference>
<dbReference type="CDD" id="cd22881">
    <property type="entry name" value="Mdv1_N"/>
    <property type="match status" value="1"/>
</dbReference>
<dbReference type="Gene3D" id="1.10.150.20">
    <property type="entry name" value="5' to 3' exonuclease, C-terminal subdomain"/>
    <property type="match status" value="1"/>
</dbReference>
<dbReference type="Gene3D" id="6.10.280.220">
    <property type="match status" value="1"/>
</dbReference>
<dbReference type="InterPro" id="IPR046950">
    <property type="entry name" value="DNA-dir_Rpol_C_phage-type"/>
</dbReference>
<evidence type="ECO:0000256" key="9">
    <source>
        <dbReference type="ARBA" id="ARBA00023163"/>
    </source>
</evidence>
<keyword evidence="6 12" id="KW-0808">Transferase</keyword>
<evidence type="ECO:0000256" key="6">
    <source>
        <dbReference type="ARBA" id="ARBA00022679"/>
    </source>
</evidence>
<gene>
    <name evidence="16" type="ORF">QM012_006823</name>
</gene>
<dbReference type="Gene3D" id="1.10.287.260">
    <property type="match status" value="1"/>
</dbReference>
<feature type="region of interest" description="Disordered" evidence="14">
    <location>
        <begin position="687"/>
        <end position="711"/>
    </location>
</feature>
<feature type="compositionally biased region" description="Basic and acidic residues" evidence="14">
    <location>
        <begin position="115"/>
        <end position="136"/>
    </location>
</feature>
<organism evidence="16 17">
    <name type="scientific">Aureobasidium pullulans</name>
    <name type="common">Black yeast</name>
    <name type="synonym">Pullularia pullulans</name>
    <dbReference type="NCBI Taxonomy" id="5580"/>
    <lineage>
        <taxon>Eukaryota</taxon>
        <taxon>Fungi</taxon>
        <taxon>Dikarya</taxon>
        <taxon>Ascomycota</taxon>
        <taxon>Pezizomycotina</taxon>
        <taxon>Dothideomycetes</taxon>
        <taxon>Dothideomycetidae</taxon>
        <taxon>Dothideales</taxon>
        <taxon>Saccotheciaceae</taxon>
        <taxon>Aureobasidium</taxon>
    </lineage>
</organism>
<keyword evidence="13" id="KW-0175">Coiled coil</keyword>
<dbReference type="PROSITE" id="PS00678">
    <property type="entry name" value="WD_REPEATS_1"/>
    <property type="match status" value="3"/>
</dbReference>
<dbReference type="SUPFAM" id="SSF50978">
    <property type="entry name" value="WD40 repeat-like"/>
    <property type="match status" value="1"/>
</dbReference>
<evidence type="ECO:0000259" key="15">
    <source>
        <dbReference type="SMART" id="SM01311"/>
    </source>
</evidence>
<dbReference type="InterPro" id="IPR024075">
    <property type="entry name" value="DNA-dir_RNA_pol_helix_hairp_sf"/>
</dbReference>
<evidence type="ECO:0000256" key="10">
    <source>
        <dbReference type="ARBA" id="ARBA00048552"/>
    </source>
</evidence>
<evidence type="ECO:0000256" key="13">
    <source>
        <dbReference type="SAM" id="Coils"/>
    </source>
</evidence>
<dbReference type="Proteomes" id="UP001341245">
    <property type="component" value="Unassembled WGS sequence"/>
</dbReference>
<dbReference type="PANTHER" id="PTHR10102">
    <property type="entry name" value="DNA-DIRECTED RNA POLYMERASE, MITOCHONDRIAL"/>
    <property type="match status" value="1"/>
</dbReference>
<feature type="repeat" description="WD" evidence="11">
    <location>
        <begin position="559"/>
        <end position="598"/>
    </location>
</feature>
<feature type="repeat" description="WD" evidence="11">
    <location>
        <begin position="311"/>
        <end position="352"/>
    </location>
</feature>
<keyword evidence="17" id="KW-1185">Reference proteome</keyword>
<feature type="region of interest" description="Disordered" evidence="14">
    <location>
        <begin position="1680"/>
        <end position="1704"/>
    </location>
</feature>
<name>A0ABR0TPP2_AURPU</name>
<sequence>MAPQDDDDSLLGSRQLEAFGRTVHATASHFIGPLTGDPSHYQTALGDIHRELRRPLIQRSVFELARASPKELVRSTFSTTEIQHRALVHLPDDLLRHIPERTSTYSLFQGFQASKPEDKKKSSRSNDKGQKLLGHDSDDEADSTPTTPAAALKKVKTKKATMEHRLEMMGIRKNMCISEIKEIDTKIANLNTMRKIVLQRLAGHEQEEVDLEHEIQEMTEKLQDLQEELEDAAALATKTPPLEPTPDTPTDLAESTETFMSESVYGKLPAPSPTKTDKEKEKERKKRRVNRRKSMPVLHEHMEKGSRIREFQAHNDMITALDFDAPFGTLVSAALDDTVRVWDLNAGRCIGLLEGHHASVRCLQVQDNFVATGSMDASIRFWDLNQAEYSPPPSSRHNRFGRLDRDAEEEDEDFSDPELDPLPVAPTSSMQDCLVTELSAHVAEVTALHFHKNTLVSGSADKTLRQWDLENGRCVQTLDVMWAAAQASVSNNSFGAPSPAAADPSASEGWWRPASGRLPPAEADFVGAIQVFETALACGTADGMVRLWDLRSGSVHRSLVGHTGPITSLAFSGIHMVTGSADRSVRIWDLRTGGIIDAFAYDSPIVDSSVDARHIVSAIGESVVKIYDKTDGNQWDCGPGASEQEDQGPLSTIERVRIKDGYLVEGRKDGVVDSLYLPFLCPAQTRWNSSHSPQTPQSRTHTRLQSLSTDKTQTRRLATVADQHAITSDSPRWTFGGVEYSLDPKDTLMLQHDMQTSHEPRRMFTNGLASNVNDLVQSLHTCLRVERFERARLVIEKLRQRCPRESFEIQHAHNAYLDASLTQIENTQGWGFRAEYYESMRDWFENDLVQHDYPIESHMLIVMMRAAMNSLTRAKQERALRRYVELAEASGPDMLDEICGADDFTDAEFMTIGGMLPNLKSRPTEIEQFTDVNEQPALSPDVYPMPELTDVPAVLEVAQKGLGLSSLKQALDAASPALQSATSLEDMKKARLTPEDRERLLEESAGLAAVSRWKLEEEHLQKLGIHNTLESKPLGALMWQWYSDLLPTLRDEIESCRQVMDSPPRDNTVKDQLIYGPFIEAVPIEQLAATTILSVMSAFASGKERSSGTYNSNQRLGRLTANLGKTMQDEANAEAARQRAIAERKAKLGRTSKKQQKAIHPYFDTDLHVWPSDVRVKLGAMLVSKLIETAKIPVTRQHPRTKEMVTQTQPAFLHKTLYESGRKQGWLCPSPELIQKLHREPVAGLIAKRLPMVVEPKPWTNFSRGGYFNYPTPVIRFSGADSVPRDYAYAAIQRGDLDKVFEALNVLGKVPWKVNENVLRVQIEAWNSGEPIANFAPLNPKVDLPPEPADKSDPQARRQWLQTVKDLENVKGGYHSQRCFQNFQLEIARAFRKEKVYFPHNIDFRGRAYPIPPYLNHMGADNARALMTFANGKELGEVGLRWLKIHLSNVFGYDKASLSEREKFAEDHMDDIRDSVANPLGGRRWWLQSEDAWQTLAACYELKAAMDLPDPTKYVSHLPVHQDGTCNGLQHYAALGGDSAGARQVNLEPGDRPSDVYTAVAEGVKAEVEKDYAAGHPVATFLRGKITRKVVKQPVMTNVYGVTYFGARAQVKKQLEEIFPDIHRHDALDHLTLASYVAKKIFKSLGEMFRGAQAIQTWLGDCADRISTCVTPEQIASMQKDNSEGKSILPEKSASGKGKLKAGTAQRQEASKLLFRSSVIWTTPLRLPVVQPYRTSKRRQVKTNLQNIALQEPTAIDPVSKRKQLQGFPPNFIHSLDATHMMLSAIKCNENNIAFASIHDSFWTHACDINHLSVVLRDAFVAMHTEDVVGRLRQEFIARYKDCMYLAAVDIRTPVGKKILALQKSRPKATKKSKQLQPTLILQLLEEVERTRLLNSENPEEVAHGEEMVTSGSIFAAEADAEDALTVPTEIVNARLGEIPENSDVLGTSESGNDDLTEPVLSDHDDLDITSDDKVAKAAEDAAIDMGDEEDHVPTIEDLKKKATKTAKKAPVKKVYVWLPLKFPEVPEKGDFDVTRLKESQYFFH</sequence>
<feature type="repeat" description="WD" evidence="11">
    <location>
        <begin position="438"/>
        <end position="477"/>
    </location>
</feature>
<evidence type="ECO:0000256" key="5">
    <source>
        <dbReference type="ARBA" id="ARBA00022574"/>
    </source>
</evidence>
<evidence type="ECO:0000256" key="3">
    <source>
        <dbReference type="ARBA" id="ARBA00012418"/>
    </source>
</evidence>
<evidence type="ECO:0000256" key="12">
    <source>
        <dbReference type="RuleBase" id="RU003805"/>
    </source>
</evidence>
<dbReference type="Gene3D" id="1.10.287.280">
    <property type="match status" value="1"/>
</dbReference>